<dbReference type="PRINTS" id="PR00969">
    <property type="entry name" value="CHAPERONPILI"/>
</dbReference>
<dbReference type="AlphaFoldDB" id="A0A4Q1JF51"/>
<name>A0A4Q1JF51_SALER</name>
<dbReference type="SUPFAM" id="SSF49354">
    <property type="entry name" value="PapD-like"/>
    <property type="match status" value="1"/>
</dbReference>
<feature type="domain" description="Pili assembly chaperone C-terminal" evidence="11">
    <location>
        <begin position="178"/>
        <end position="239"/>
    </location>
</feature>
<dbReference type="NCBIfam" id="NF007398">
    <property type="entry name" value="PRK09926.1"/>
    <property type="match status" value="1"/>
</dbReference>
<evidence type="ECO:0000256" key="3">
    <source>
        <dbReference type="ARBA" id="ARBA00022558"/>
    </source>
</evidence>
<evidence type="ECO:0000256" key="4">
    <source>
        <dbReference type="ARBA" id="ARBA00022729"/>
    </source>
</evidence>
<evidence type="ECO:0000259" key="10">
    <source>
        <dbReference type="Pfam" id="PF00345"/>
    </source>
</evidence>
<feature type="domain" description="Pili assembly chaperone N-terminal" evidence="10">
    <location>
        <begin position="27"/>
        <end position="151"/>
    </location>
</feature>
<dbReference type="InterPro" id="IPR013783">
    <property type="entry name" value="Ig-like_fold"/>
</dbReference>
<evidence type="ECO:0000259" key="11">
    <source>
        <dbReference type="Pfam" id="PF02753"/>
    </source>
</evidence>
<gene>
    <name evidence="12" type="ORF">EI538_04230</name>
</gene>
<comment type="caution">
    <text evidence="12">The sequence shown here is derived from an EMBL/GenBank/DDBJ whole genome shotgun (WGS) entry which is preliminary data.</text>
</comment>
<dbReference type="FunFam" id="2.60.40.10:FF:000458">
    <property type="entry name" value="Molecular chaperone FimC"/>
    <property type="match status" value="1"/>
</dbReference>
<reference evidence="12 13" key="1">
    <citation type="submission" date="2018-12" db="EMBL/GenBank/DDBJ databases">
        <title>Identification of serotype of rogose Salmonella by whole genome sequencing.</title>
        <authorList>
            <person name="Sacchi C.T."/>
            <person name="Goncalves C.R."/>
            <person name="Tiba-Casas M.R."/>
        </authorList>
    </citation>
    <scope>NUCLEOTIDE SEQUENCE [LARGE SCALE GENOMIC DNA]</scope>
    <source>
        <strain evidence="12 13">169_17</strain>
    </source>
</reference>
<evidence type="ECO:0000256" key="2">
    <source>
        <dbReference type="ARBA" id="ARBA00007399"/>
    </source>
</evidence>
<dbReference type="InterPro" id="IPR016148">
    <property type="entry name" value="Pili_assmbl_chaperone_C"/>
</dbReference>
<keyword evidence="5" id="KW-0574">Periplasm</keyword>
<evidence type="ECO:0000256" key="7">
    <source>
        <dbReference type="ARBA" id="ARBA00023319"/>
    </source>
</evidence>
<keyword evidence="6 8" id="KW-0143">Chaperone</keyword>
<comment type="subcellular location">
    <subcellularLocation>
        <location evidence="1 8">Periplasm</location>
    </subcellularLocation>
</comment>
<sequence>MSQYLKFTLSAFALTAALFSTASQADIIISGTRIIYDANKKDVSLRLENKGKSPLLVQNWIDLGNDNAEPGSIKAPFAATPPVSRIESKRGQSIKIMYTGTESLPKDRESVFWFNVLEVPPKADTSLEENKNLLQLAFRTRIKLFYRPSNLPGSASEAPKQLKWQVANEQGHAVIRAENPTPYYVSFNGATFTSGGKRYDVDATMVAPFNKAAFTVKGLPSASAGKLEYQSINDYGGIIAGAASL</sequence>
<dbReference type="PROSITE" id="PS00635">
    <property type="entry name" value="PILI_CHAPERONE"/>
    <property type="match status" value="1"/>
</dbReference>
<evidence type="ECO:0000256" key="1">
    <source>
        <dbReference type="ARBA" id="ARBA00004418"/>
    </source>
</evidence>
<dbReference type="InterPro" id="IPR001829">
    <property type="entry name" value="Pili_assmbl_chaperone_bac"/>
</dbReference>
<evidence type="ECO:0000256" key="8">
    <source>
        <dbReference type="RuleBase" id="RU003918"/>
    </source>
</evidence>
<dbReference type="Gene3D" id="2.60.40.10">
    <property type="entry name" value="Immunoglobulins"/>
    <property type="match status" value="2"/>
</dbReference>
<evidence type="ECO:0000256" key="6">
    <source>
        <dbReference type="ARBA" id="ARBA00023186"/>
    </source>
</evidence>
<dbReference type="InterPro" id="IPR018046">
    <property type="entry name" value="Pili_assmbl_chaperone_CS"/>
</dbReference>
<dbReference type="SUPFAM" id="SSF49584">
    <property type="entry name" value="Periplasmic chaperone C-domain"/>
    <property type="match status" value="1"/>
</dbReference>
<proteinExistence type="inferred from homology"/>
<dbReference type="EMBL" id="RSEO01000003">
    <property type="protein sequence ID" value="RXQ37181.1"/>
    <property type="molecule type" value="Genomic_DNA"/>
</dbReference>
<comment type="similarity">
    <text evidence="2 8">Belongs to the periplasmic pilus chaperone family.</text>
</comment>
<evidence type="ECO:0000256" key="9">
    <source>
        <dbReference type="SAM" id="SignalP"/>
    </source>
</evidence>
<dbReference type="InterPro" id="IPR050643">
    <property type="entry name" value="Periplasmic_pilus_chap"/>
</dbReference>
<keyword evidence="4 9" id="KW-0732">Signal</keyword>
<dbReference type="GO" id="GO:0071555">
    <property type="term" value="P:cell wall organization"/>
    <property type="evidence" value="ECO:0007669"/>
    <property type="project" value="InterPro"/>
</dbReference>
<evidence type="ECO:0000313" key="13">
    <source>
        <dbReference type="Proteomes" id="UP000290660"/>
    </source>
</evidence>
<evidence type="ECO:0000313" key="12">
    <source>
        <dbReference type="EMBL" id="RXQ37181.1"/>
    </source>
</evidence>
<dbReference type="InterPro" id="IPR036316">
    <property type="entry name" value="Pili_assmbl_chap_C_dom_sf"/>
</dbReference>
<dbReference type="Pfam" id="PF02753">
    <property type="entry name" value="PapD_C"/>
    <property type="match status" value="1"/>
</dbReference>
<organism evidence="12 13">
    <name type="scientific">Salmonella enterica</name>
    <name type="common">Salmonella choleraesuis</name>
    <dbReference type="NCBI Taxonomy" id="28901"/>
    <lineage>
        <taxon>Bacteria</taxon>
        <taxon>Pseudomonadati</taxon>
        <taxon>Pseudomonadota</taxon>
        <taxon>Gammaproteobacteria</taxon>
        <taxon>Enterobacterales</taxon>
        <taxon>Enterobacteriaceae</taxon>
        <taxon>Salmonella</taxon>
    </lineage>
</organism>
<keyword evidence="7" id="KW-0393">Immunoglobulin domain</keyword>
<feature type="chain" id="PRO_5020549232" evidence="9">
    <location>
        <begin position="26"/>
        <end position="245"/>
    </location>
</feature>
<keyword evidence="3" id="KW-1029">Fimbrium biogenesis</keyword>
<dbReference type="PANTHER" id="PTHR30251:SF2">
    <property type="entry name" value="FIMBRIAL CHAPERONE YADV-RELATED"/>
    <property type="match status" value="1"/>
</dbReference>
<dbReference type="InterPro" id="IPR016147">
    <property type="entry name" value="Pili_assmbl_chaperone_N"/>
</dbReference>
<dbReference type="GO" id="GO:0030288">
    <property type="term" value="C:outer membrane-bounded periplasmic space"/>
    <property type="evidence" value="ECO:0007669"/>
    <property type="project" value="InterPro"/>
</dbReference>
<dbReference type="Proteomes" id="UP000290660">
    <property type="component" value="Unassembled WGS sequence"/>
</dbReference>
<dbReference type="PANTHER" id="PTHR30251">
    <property type="entry name" value="PILUS ASSEMBLY CHAPERONE"/>
    <property type="match status" value="1"/>
</dbReference>
<accession>A0A4Q1JF51</accession>
<feature type="signal peptide" evidence="9">
    <location>
        <begin position="1"/>
        <end position="25"/>
    </location>
</feature>
<evidence type="ECO:0000256" key="5">
    <source>
        <dbReference type="ARBA" id="ARBA00022764"/>
    </source>
</evidence>
<protein>
    <submittedName>
        <fullName evidence="12">Fimbrial chaperone</fullName>
    </submittedName>
</protein>
<dbReference type="Pfam" id="PF00345">
    <property type="entry name" value="PapD_N"/>
    <property type="match status" value="1"/>
</dbReference>
<dbReference type="InterPro" id="IPR008962">
    <property type="entry name" value="PapD-like_sf"/>
</dbReference>